<dbReference type="PROSITE" id="PS50092">
    <property type="entry name" value="TSP1"/>
    <property type="match status" value="6"/>
</dbReference>
<dbReference type="OrthoDB" id="6273859at2759"/>
<evidence type="ECO:0000256" key="2">
    <source>
        <dbReference type="ARBA" id="ARBA00023157"/>
    </source>
</evidence>
<dbReference type="PANTHER" id="PTHR22906">
    <property type="entry name" value="PROPERDIN"/>
    <property type="match status" value="1"/>
</dbReference>
<evidence type="ECO:0000313" key="6">
    <source>
        <dbReference type="Proteomes" id="UP000683360"/>
    </source>
</evidence>
<dbReference type="PROSITE" id="PS50835">
    <property type="entry name" value="IG_LIKE"/>
    <property type="match status" value="2"/>
</dbReference>
<proteinExistence type="predicted"/>
<feature type="region of interest" description="Disordered" evidence="3">
    <location>
        <begin position="554"/>
        <end position="579"/>
    </location>
</feature>
<feature type="domain" description="Ig-like" evidence="4">
    <location>
        <begin position="376"/>
        <end position="451"/>
    </location>
</feature>
<dbReference type="InterPro" id="IPR000884">
    <property type="entry name" value="TSP1_rpt"/>
</dbReference>
<dbReference type="CDD" id="cd00096">
    <property type="entry name" value="Ig"/>
    <property type="match status" value="1"/>
</dbReference>
<organism evidence="5 6">
    <name type="scientific">Mytilus edulis</name>
    <name type="common">Blue mussel</name>
    <dbReference type="NCBI Taxonomy" id="6550"/>
    <lineage>
        <taxon>Eukaryota</taxon>
        <taxon>Metazoa</taxon>
        <taxon>Spiralia</taxon>
        <taxon>Lophotrochozoa</taxon>
        <taxon>Mollusca</taxon>
        <taxon>Bivalvia</taxon>
        <taxon>Autobranchia</taxon>
        <taxon>Pteriomorphia</taxon>
        <taxon>Mytilida</taxon>
        <taxon>Mytiloidea</taxon>
        <taxon>Mytilidae</taxon>
        <taxon>Mytilinae</taxon>
        <taxon>Mytilus</taxon>
    </lineage>
</organism>
<evidence type="ECO:0000259" key="4">
    <source>
        <dbReference type="PROSITE" id="PS50835"/>
    </source>
</evidence>
<dbReference type="InterPro" id="IPR013783">
    <property type="entry name" value="Ig-like_fold"/>
</dbReference>
<dbReference type="InterPro" id="IPR052065">
    <property type="entry name" value="Compl_asym_regulator"/>
</dbReference>
<dbReference type="Pfam" id="PF07679">
    <property type="entry name" value="I-set"/>
    <property type="match status" value="1"/>
</dbReference>
<dbReference type="Pfam" id="PF00090">
    <property type="entry name" value="TSP_1"/>
    <property type="match status" value="6"/>
</dbReference>
<protein>
    <submittedName>
        <fullName evidence="5">Hemicentin-1,Coadhesin,Thrombospondin-2,Thrombosp ondin-1,Mucin-like protein</fullName>
    </submittedName>
</protein>
<dbReference type="Proteomes" id="UP000683360">
    <property type="component" value="Unassembled WGS sequence"/>
</dbReference>
<comment type="caution">
    <text evidence="5">The sequence shown here is derived from an EMBL/GenBank/DDBJ whole genome shotgun (WGS) entry which is preliminary data.</text>
</comment>
<keyword evidence="6" id="KW-1185">Reference proteome</keyword>
<dbReference type="EMBL" id="CAJPWZ010001843">
    <property type="protein sequence ID" value="CAG2225259.1"/>
    <property type="molecule type" value="Genomic_DNA"/>
</dbReference>
<dbReference type="SMART" id="SM00209">
    <property type="entry name" value="TSP1"/>
    <property type="match status" value="6"/>
</dbReference>
<dbReference type="InterPro" id="IPR036383">
    <property type="entry name" value="TSP1_rpt_sf"/>
</dbReference>
<keyword evidence="1" id="KW-0677">Repeat</keyword>
<evidence type="ECO:0000256" key="3">
    <source>
        <dbReference type="SAM" id="MobiDB-lite"/>
    </source>
</evidence>
<dbReference type="InterPro" id="IPR003598">
    <property type="entry name" value="Ig_sub2"/>
</dbReference>
<dbReference type="FunFam" id="2.20.100.10:FF:000001">
    <property type="entry name" value="semaphorin-5A isoform X1"/>
    <property type="match status" value="5"/>
</dbReference>
<keyword evidence="2" id="KW-1015">Disulfide bond</keyword>
<accession>A0A8S3SUD7</accession>
<reference evidence="5" key="1">
    <citation type="submission" date="2021-03" db="EMBL/GenBank/DDBJ databases">
        <authorList>
            <person name="Bekaert M."/>
        </authorList>
    </citation>
    <scope>NUCLEOTIDE SEQUENCE</scope>
</reference>
<sequence length="579" mass="62984">MGGNARRRIAYSTTPFLDGNWGGWNAWQICSITCGGGTRSRFRDCNNPTPLSGTACIGDARDDEHCSTDSCPVNGNWGRWNGWTGCSKTCGGGRKYRSRICNNPSPNAGGLDCNGVSRENSSCSSNVCPVNGNWGRWNGWTGCSQTCGGGRRTRQRSCNDPSPIAGGLDCNGVSRENSSCSSNVCPVNGNWGRWNGWTGCSKTCGGGRRTRHRTCNDPSPIAGGLDCNGVSRDDSSCSSNICPVNGNWGRWNGWTGCSKTCGGGRRTRHRTCNDPSPIAGGLDCNGVSRDDSSCSSNVCPEWTDWNLWDSCTVDCGFGKRSRNRVCQHCVKGNCNAVDNKQCRGNSDGKETCSIISCTDITQTTILKDLYVAIDKQDITLECLIKTDPSNNVLYWLKNGQDLRPYLSSKYSGGNLSEQSLTLKNVDNNDAGNYTCKFENDFGSSEDAVELKLLSVHVYNPVHRNIRANDTITLQCVITGGNSVAWRRNNQIIDTTSNVRYSGGTVNTPSLTITNVTRYHSGNYTCETSYDLVKVTSKKAIQLFVKDLNKTRGTGDLKPIVDTDEDEVSPFNTDESEPQR</sequence>
<evidence type="ECO:0000256" key="1">
    <source>
        <dbReference type="ARBA" id="ARBA00022737"/>
    </source>
</evidence>
<dbReference type="SUPFAM" id="SSF82895">
    <property type="entry name" value="TSP-1 type 1 repeat"/>
    <property type="match status" value="6"/>
</dbReference>
<dbReference type="InterPro" id="IPR013098">
    <property type="entry name" value="Ig_I-set"/>
</dbReference>
<feature type="domain" description="Ig-like" evidence="4">
    <location>
        <begin position="468"/>
        <end position="541"/>
    </location>
</feature>
<name>A0A8S3SUD7_MYTED</name>
<evidence type="ECO:0000313" key="5">
    <source>
        <dbReference type="EMBL" id="CAG2225259.1"/>
    </source>
</evidence>
<dbReference type="Pfam" id="PF13927">
    <property type="entry name" value="Ig_3"/>
    <property type="match status" value="1"/>
</dbReference>
<dbReference type="SMART" id="SM00408">
    <property type="entry name" value="IGc2"/>
    <property type="match status" value="2"/>
</dbReference>
<dbReference type="AlphaFoldDB" id="A0A8S3SUD7"/>
<dbReference type="InterPro" id="IPR003599">
    <property type="entry name" value="Ig_sub"/>
</dbReference>
<dbReference type="PRINTS" id="PR01705">
    <property type="entry name" value="TSP1REPEAT"/>
</dbReference>
<dbReference type="InterPro" id="IPR036179">
    <property type="entry name" value="Ig-like_dom_sf"/>
</dbReference>
<dbReference type="SUPFAM" id="SSF48726">
    <property type="entry name" value="Immunoglobulin"/>
    <property type="match status" value="2"/>
</dbReference>
<dbReference type="PANTHER" id="PTHR22906:SF21">
    <property type="entry name" value="SEMA DOMAIN-CONTAINING PROTEIN"/>
    <property type="match status" value="1"/>
</dbReference>
<gene>
    <name evidence="5" type="ORF">MEDL_38412</name>
</gene>
<dbReference type="SMART" id="SM00409">
    <property type="entry name" value="IG"/>
    <property type="match status" value="2"/>
</dbReference>
<dbReference type="Gene3D" id="2.20.100.10">
    <property type="entry name" value="Thrombospondin type-1 (TSP1) repeat"/>
    <property type="match status" value="6"/>
</dbReference>
<dbReference type="Gene3D" id="2.60.40.10">
    <property type="entry name" value="Immunoglobulins"/>
    <property type="match status" value="2"/>
</dbReference>
<dbReference type="InterPro" id="IPR007110">
    <property type="entry name" value="Ig-like_dom"/>
</dbReference>